<feature type="region of interest" description="Disordered" evidence="1">
    <location>
        <begin position="134"/>
        <end position="197"/>
    </location>
</feature>
<reference evidence="2 3" key="1">
    <citation type="journal article" date="2023" name="Nucleic Acids Res.">
        <title>The hologenome of Daphnia magna reveals possible DNA methylation and microbiome-mediated evolution of the host genome.</title>
        <authorList>
            <person name="Chaturvedi A."/>
            <person name="Li X."/>
            <person name="Dhandapani V."/>
            <person name="Marshall H."/>
            <person name="Kissane S."/>
            <person name="Cuenca-Cambronero M."/>
            <person name="Asole G."/>
            <person name="Calvet F."/>
            <person name="Ruiz-Romero M."/>
            <person name="Marangio P."/>
            <person name="Guigo R."/>
            <person name="Rago D."/>
            <person name="Mirbahai L."/>
            <person name="Eastwood N."/>
            <person name="Colbourne J.K."/>
            <person name="Zhou J."/>
            <person name="Mallon E."/>
            <person name="Orsini L."/>
        </authorList>
    </citation>
    <scope>NUCLEOTIDE SEQUENCE [LARGE SCALE GENOMIC DNA]</scope>
    <source>
        <strain evidence="2">LRV0_1</strain>
    </source>
</reference>
<feature type="region of interest" description="Disordered" evidence="1">
    <location>
        <begin position="19"/>
        <end position="103"/>
    </location>
</feature>
<evidence type="ECO:0000256" key="1">
    <source>
        <dbReference type="SAM" id="MobiDB-lite"/>
    </source>
</evidence>
<organism evidence="2 3">
    <name type="scientific">Daphnia magna</name>
    <dbReference type="NCBI Taxonomy" id="35525"/>
    <lineage>
        <taxon>Eukaryota</taxon>
        <taxon>Metazoa</taxon>
        <taxon>Ecdysozoa</taxon>
        <taxon>Arthropoda</taxon>
        <taxon>Crustacea</taxon>
        <taxon>Branchiopoda</taxon>
        <taxon>Diplostraca</taxon>
        <taxon>Cladocera</taxon>
        <taxon>Anomopoda</taxon>
        <taxon>Daphniidae</taxon>
        <taxon>Daphnia</taxon>
    </lineage>
</organism>
<keyword evidence="3" id="KW-1185">Reference proteome</keyword>
<sequence length="216" mass="24061">MKLLSIHTLLPTYKLQVFEKKMNPSETRQSKRIKGLEASPVSELKGRGKNSETGARPKESTKKGVEKESRTAQEIGHSVQSSGAESLNPIGSSSTKSTPRCGFQKLVLQKKVRDSGFGEESIVEEDESYEEVTVERRTSIYPPEQDRFESFKEGIEEAPTVSSSESSVEESGDEGENFEVSREPSPEAMAQRQLIPKLKYREPPIFCGKKNEDATD</sequence>
<proteinExistence type="predicted"/>
<accession>A0ABQ9ZMV0</accession>
<name>A0ABQ9ZMV0_9CRUS</name>
<evidence type="ECO:0000313" key="3">
    <source>
        <dbReference type="Proteomes" id="UP001234178"/>
    </source>
</evidence>
<feature type="compositionally biased region" description="Basic and acidic residues" evidence="1">
    <location>
        <begin position="44"/>
        <end position="71"/>
    </location>
</feature>
<feature type="compositionally biased region" description="Polar residues" evidence="1">
    <location>
        <begin position="78"/>
        <end position="98"/>
    </location>
</feature>
<gene>
    <name evidence="2" type="ORF">OUZ56_026667</name>
</gene>
<evidence type="ECO:0000313" key="2">
    <source>
        <dbReference type="EMBL" id="KAK4014123.1"/>
    </source>
</evidence>
<protein>
    <submittedName>
        <fullName evidence="2">Uncharacterized protein</fullName>
    </submittedName>
</protein>
<feature type="compositionally biased region" description="Basic and acidic residues" evidence="1">
    <location>
        <begin position="134"/>
        <end position="155"/>
    </location>
</feature>
<comment type="caution">
    <text evidence="2">The sequence shown here is derived from an EMBL/GenBank/DDBJ whole genome shotgun (WGS) entry which is preliminary data.</text>
</comment>
<dbReference type="Proteomes" id="UP001234178">
    <property type="component" value="Unassembled WGS sequence"/>
</dbReference>
<dbReference type="EMBL" id="JAOYFB010000004">
    <property type="protein sequence ID" value="KAK4014123.1"/>
    <property type="molecule type" value="Genomic_DNA"/>
</dbReference>
<feature type="compositionally biased region" description="Acidic residues" evidence="1">
    <location>
        <begin position="167"/>
        <end position="177"/>
    </location>
</feature>